<dbReference type="EMBL" id="OV651823">
    <property type="protein sequence ID" value="CAH1101741.1"/>
    <property type="molecule type" value="Genomic_DNA"/>
</dbReference>
<dbReference type="AlphaFoldDB" id="A0A9P0CPD7"/>
<dbReference type="OrthoDB" id="6784398at2759"/>
<keyword evidence="1" id="KW-0175">Coiled coil</keyword>
<proteinExistence type="predicted"/>
<accession>A0A9P0CPD7</accession>
<name>A0A9P0CPD7_9CUCU</name>
<protein>
    <submittedName>
        <fullName evidence="2">Uncharacterized protein</fullName>
    </submittedName>
</protein>
<sequence length="121" mass="14104">MSARVACKCCNQVSHGHLMDTCSVCKYKFKHTCVDITANEVRTLNMNKYYDCTCIGCRAIGKDLKDLKSLIKQLQQEIKALKDEKNQHTKSSEFNFEDVMYEMSERQKRRNNIMIFNVPEP</sequence>
<keyword evidence="3" id="KW-1185">Reference proteome</keyword>
<dbReference type="Proteomes" id="UP001153636">
    <property type="component" value="Chromosome 11"/>
</dbReference>
<evidence type="ECO:0000313" key="3">
    <source>
        <dbReference type="Proteomes" id="UP001153636"/>
    </source>
</evidence>
<feature type="coiled-coil region" evidence="1">
    <location>
        <begin position="57"/>
        <end position="91"/>
    </location>
</feature>
<gene>
    <name evidence="2" type="ORF">PSYICH_LOCUS2666</name>
</gene>
<evidence type="ECO:0000313" key="2">
    <source>
        <dbReference type="EMBL" id="CAH1101741.1"/>
    </source>
</evidence>
<reference evidence="2" key="1">
    <citation type="submission" date="2022-01" db="EMBL/GenBank/DDBJ databases">
        <authorList>
            <person name="King R."/>
        </authorList>
    </citation>
    <scope>NUCLEOTIDE SEQUENCE</scope>
</reference>
<organism evidence="2 3">
    <name type="scientific">Psylliodes chrysocephalus</name>
    <dbReference type="NCBI Taxonomy" id="3402493"/>
    <lineage>
        <taxon>Eukaryota</taxon>
        <taxon>Metazoa</taxon>
        <taxon>Ecdysozoa</taxon>
        <taxon>Arthropoda</taxon>
        <taxon>Hexapoda</taxon>
        <taxon>Insecta</taxon>
        <taxon>Pterygota</taxon>
        <taxon>Neoptera</taxon>
        <taxon>Endopterygota</taxon>
        <taxon>Coleoptera</taxon>
        <taxon>Polyphaga</taxon>
        <taxon>Cucujiformia</taxon>
        <taxon>Chrysomeloidea</taxon>
        <taxon>Chrysomelidae</taxon>
        <taxon>Galerucinae</taxon>
        <taxon>Alticini</taxon>
        <taxon>Psylliodes</taxon>
    </lineage>
</organism>
<evidence type="ECO:0000256" key="1">
    <source>
        <dbReference type="SAM" id="Coils"/>
    </source>
</evidence>